<dbReference type="InterPro" id="IPR048538">
    <property type="entry name" value="Rrn7_cyclin_C"/>
</dbReference>
<evidence type="ECO:0000259" key="12">
    <source>
        <dbReference type="Pfam" id="PF20644"/>
    </source>
</evidence>
<feature type="domain" description="Rrn7/TAF1B N-terminal cyclin" evidence="12">
    <location>
        <begin position="99"/>
        <end position="206"/>
    </location>
</feature>
<evidence type="ECO:0000259" key="11">
    <source>
        <dbReference type="Pfam" id="PF11781"/>
    </source>
</evidence>
<feature type="region of interest" description="Disordered" evidence="10">
    <location>
        <begin position="420"/>
        <end position="444"/>
    </location>
</feature>
<dbReference type="Pfam" id="PF20644">
    <property type="entry name" value="Rrn7_cyclin_N"/>
    <property type="match status" value="1"/>
</dbReference>
<keyword evidence="15" id="KW-1185">Reference proteome</keyword>
<feature type="compositionally biased region" description="Acidic residues" evidence="10">
    <location>
        <begin position="576"/>
        <end position="586"/>
    </location>
</feature>
<sequence>MSSNSWIRGARCGIDNCRSRYYRSIDGRRICQYGHVNEAHVEYNDEEDDIQEGGGTFTKRLKLGGSQSSQLTGNARKKMERDKLKLHGSQGKELYIRCMQYILRKQTEIVMEYFDLPETFPTVVKTMWFRYLQSGYVGPRYDLYEWMTGDKTKSKLLQPAFPDLADLLALLLIAFRYMNIPVYTMDILAMAGCNKLPYFNSWKHLPPSMQERISSYMMSKLKNEKLPNENKLYCRVSAIVKNIELNGLQLNYEPLVLKIINRLCLPLRTFTIVQNIIKARGIILSYDFVILRTLPSITMLRDPEIIAIGLVLTAAKFLFMGPVIVREEGDERIEGGINGIRWKEAYLAFRENAKVDDSVQALIAEINQTDNTKIYDWSDLQTEKYLDWFEKNIVSVENQAKKDVSKRRLYDIFPLDPFSNEQDEYSNDSNRTKPNRGSPPRPKALKLSDIKTIKDVQTYISQTPPEGEEQPELTRRIFDSLEDFMVEELYNPCGASREMFQRAIILSESAVYEHIEIKKYQKRAHEKKKTAFGNKEAMNCKEINDILEEPLGGAHVKNSNSLKKAESTGATTATADENDAGGEDNESLYNTAL</sequence>
<evidence type="ECO:0000256" key="7">
    <source>
        <dbReference type="ARBA" id="ARBA00023125"/>
    </source>
</evidence>
<dbReference type="InterPro" id="IPR021752">
    <property type="entry name" value="TF_Rrn7_Zf"/>
</dbReference>
<keyword evidence="7" id="KW-0238">DNA-binding</keyword>
<evidence type="ECO:0000256" key="3">
    <source>
        <dbReference type="ARBA" id="ARBA00022723"/>
    </source>
</evidence>
<evidence type="ECO:0000256" key="10">
    <source>
        <dbReference type="SAM" id="MobiDB-lite"/>
    </source>
</evidence>
<proteinExistence type="inferred from homology"/>
<dbReference type="PANTHER" id="PTHR31576">
    <property type="entry name" value="TATA BOX-BINDING PROTEIN-ASSOCIATED FACTOR RNA POLYMERASE I SUBUNIT B"/>
    <property type="match status" value="1"/>
</dbReference>
<gene>
    <name evidence="14" type="ORF">WICPIJ_008476</name>
</gene>
<keyword evidence="4" id="KW-0863">Zinc-finger</keyword>
<evidence type="ECO:0000256" key="8">
    <source>
        <dbReference type="ARBA" id="ARBA00023163"/>
    </source>
</evidence>
<dbReference type="InterPro" id="IPR048540">
    <property type="entry name" value="Rrn7_cyclin_N"/>
</dbReference>
<accession>A0A9P8TIL6</accession>
<evidence type="ECO:0000313" key="15">
    <source>
        <dbReference type="Proteomes" id="UP000774326"/>
    </source>
</evidence>
<keyword evidence="5" id="KW-0862">Zinc</keyword>
<comment type="similarity">
    <text evidence="2">Belongs to the RRN7/TAF1B family.</text>
</comment>
<keyword evidence="3" id="KW-0479">Metal-binding</keyword>
<feature type="region of interest" description="Disordered" evidence="10">
    <location>
        <begin position="554"/>
        <end position="593"/>
    </location>
</feature>
<evidence type="ECO:0000256" key="2">
    <source>
        <dbReference type="ARBA" id="ARBA00006899"/>
    </source>
</evidence>
<dbReference type="GO" id="GO:0008270">
    <property type="term" value="F:zinc ion binding"/>
    <property type="evidence" value="ECO:0007669"/>
    <property type="project" value="UniProtKB-KW"/>
</dbReference>
<feature type="compositionally biased region" description="Polar residues" evidence="10">
    <location>
        <begin position="557"/>
        <end position="575"/>
    </location>
</feature>
<keyword evidence="8" id="KW-0804">Transcription</keyword>
<dbReference type="EMBL" id="JAEUBG010004822">
    <property type="protein sequence ID" value="KAH3680000.1"/>
    <property type="molecule type" value="Genomic_DNA"/>
</dbReference>
<evidence type="ECO:0000256" key="6">
    <source>
        <dbReference type="ARBA" id="ARBA00023015"/>
    </source>
</evidence>
<feature type="domain" description="RRN7-type" evidence="11">
    <location>
        <begin position="6"/>
        <end position="38"/>
    </location>
</feature>
<evidence type="ECO:0000256" key="9">
    <source>
        <dbReference type="ARBA" id="ARBA00023242"/>
    </source>
</evidence>
<dbReference type="GO" id="GO:0001164">
    <property type="term" value="F:RNA polymerase I core promoter sequence-specific DNA binding"/>
    <property type="evidence" value="ECO:0007669"/>
    <property type="project" value="InterPro"/>
</dbReference>
<dbReference type="Proteomes" id="UP000774326">
    <property type="component" value="Unassembled WGS sequence"/>
</dbReference>
<evidence type="ECO:0000256" key="1">
    <source>
        <dbReference type="ARBA" id="ARBA00004604"/>
    </source>
</evidence>
<reference evidence="14" key="2">
    <citation type="submission" date="2021-01" db="EMBL/GenBank/DDBJ databases">
        <authorList>
            <person name="Schikora-Tamarit M.A."/>
        </authorList>
    </citation>
    <scope>NUCLEOTIDE SEQUENCE</scope>
    <source>
        <strain evidence="14">CBS2887</strain>
    </source>
</reference>
<protein>
    <recommendedName>
        <fullName evidence="16">RRN7-type domain-containing protein</fullName>
    </recommendedName>
</protein>
<evidence type="ECO:0008006" key="16">
    <source>
        <dbReference type="Google" id="ProtNLM"/>
    </source>
</evidence>
<evidence type="ECO:0000313" key="14">
    <source>
        <dbReference type="EMBL" id="KAH3680000.1"/>
    </source>
</evidence>
<comment type="subcellular location">
    <subcellularLocation>
        <location evidence="1">Nucleus</location>
        <location evidence="1">Nucleolus</location>
    </subcellularLocation>
</comment>
<dbReference type="GO" id="GO:0042790">
    <property type="term" value="P:nucleolar large rRNA transcription by RNA polymerase I"/>
    <property type="evidence" value="ECO:0007669"/>
    <property type="project" value="TreeGrafter"/>
</dbReference>
<evidence type="ECO:0000256" key="5">
    <source>
        <dbReference type="ARBA" id="ARBA00022833"/>
    </source>
</evidence>
<evidence type="ECO:0000256" key="4">
    <source>
        <dbReference type="ARBA" id="ARBA00022771"/>
    </source>
</evidence>
<keyword evidence="9" id="KW-0539">Nucleus</keyword>
<dbReference type="PANTHER" id="PTHR31576:SF2">
    <property type="entry name" value="TATA BOX-BINDING PROTEIN-ASSOCIATED FACTOR RNA POLYMERASE I SUBUNIT B"/>
    <property type="match status" value="1"/>
</dbReference>
<feature type="domain" description="Rrn7/TAF1B C-terminal cyclin" evidence="13">
    <location>
        <begin position="226"/>
        <end position="393"/>
    </location>
</feature>
<dbReference type="OrthoDB" id="428577at2759"/>
<dbReference type="AlphaFoldDB" id="A0A9P8TIL6"/>
<dbReference type="Pfam" id="PF11781">
    <property type="entry name" value="Zn_ribbon_RRN7"/>
    <property type="match status" value="1"/>
</dbReference>
<keyword evidence="6" id="KW-0805">Transcription regulation</keyword>
<reference evidence="14" key="1">
    <citation type="journal article" date="2021" name="Open Biol.">
        <title>Shared evolutionary footprints suggest mitochondrial oxidative damage underlies multiple complex I losses in fungi.</title>
        <authorList>
            <person name="Schikora-Tamarit M.A."/>
            <person name="Marcet-Houben M."/>
            <person name="Nosek J."/>
            <person name="Gabaldon T."/>
        </authorList>
    </citation>
    <scope>NUCLEOTIDE SEQUENCE</scope>
    <source>
        <strain evidence="14">CBS2887</strain>
    </source>
</reference>
<dbReference type="InterPro" id="IPR033599">
    <property type="entry name" value="TAF1B/Rrn7"/>
</dbReference>
<evidence type="ECO:0000259" key="13">
    <source>
        <dbReference type="Pfam" id="PF20645"/>
    </source>
</evidence>
<comment type="caution">
    <text evidence="14">The sequence shown here is derived from an EMBL/GenBank/DDBJ whole genome shotgun (WGS) entry which is preliminary data.</text>
</comment>
<dbReference type="GO" id="GO:0070860">
    <property type="term" value="C:RNA polymerase I core factor complex"/>
    <property type="evidence" value="ECO:0007669"/>
    <property type="project" value="InterPro"/>
</dbReference>
<organism evidence="14 15">
    <name type="scientific">Wickerhamomyces pijperi</name>
    <name type="common">Yeast</name>
    <name type="synonym">Pichia pijperi</name>
    <dbReference type="NCBI Taxonomy" id="599730"/>
    <lineage>
        <taxon>Eukaryota</taxon>
        <taxon>Fungi</taxon>
        <taxon>Dikarya</taxon>
        <taxon>Ascomycota</taxon>
        <taxon>Saccharomycotina</taxon>
        <taxon>Saccharomycetes</taxon>
        <taxon>Phaffomycetales</taxon>
        <taxon>Wickerhamomycetaceae</taxon>
        <taxon>Wickerhamomyces</taxon>
    </lineage>
</organism>
<name>A0A9P8TIL6_WICPI</name>
<dbReference type="Pfam" id="PF20645">
    <property type="entry name" value="Rrn7_cyclin_C"/>
    <property type="match status" value="1"/>
</dbReference>